<reference evidence="3 4" key="1">
    <citation type="journal article" date="2024" name="BMC Biol.">
        <title>Comparative genomics of Ascetosporea gives new insight into the evolutionary basis for animal parasitism in Rhizaria.</title>
        <authorList>
            <person name="Hiltunen Thoren M."/>
            <person name="Onut-Brannstrom I."/>
            <person name="Alfjorden A."/>
            <person name="Peckova H."/>
            <person name="Swords F."/>
            <person name="Hooper C."/>
            <person name="Holzer A.S."/>
            <person name="Bass D."/>
            <person name="Burki F."/>
        </authorList>
    </citation>
    <scope>NUCLEOTIDE SEQUENCE [LARGE SCALE GENOMIC DNA]</scope>
    <source>
        <strain evidence="3">20-A016</strain>
    </source>
</reference>
<feature type="compositionally biased region" description="Basic and acidic residues" evidence="1">
    <location>
        <begin position="8"/>
        <end position="24"/>
    </location>
</feature>
<keyword evidence="4" id="KW-1185">Reference proteome</keyword>
<evidence type="ECO:0000313" key="4">
    <source>
        <dbReference type="Proteomes" id="UP001439008"/>
    </source>
</evidence>
<feature type="region of interest" description="Disordered" evidence="1">
    <location>
        <begin position="1"/>
        <end position="44"/>
    </location>
</feature>
<dbReference type="SUPFAM" id="SSF49329">
    <property type="entry name" value="Cu,Zn superoxide dismutase-like"/>
    <property type="match status" value="1"/>
</dbReference>
<protein>
    <recommendedName>
        <fullName evidence="2">Superoxide dismutase copper/zinc binding domain-containing protein</fullName>
    </recommendedName>
</protein>
<accession>A0ABV2AR13</accession>
<evidence type="ECO:0000256" key="1">
    <source>
        <dbReference type="SAM" id="MobiDB-lite"/>
    </source>
</evidence>
<name>A0ABV2AR13_9EUKA</name>
<evidence type="ECO:0000259" key="2">
    <source>
        <dbReference type="Pfam" id="PF00080"/>
    </source>
</evidence>
<dbReference type="Gene3D" id="2.60.40.200">
    <property type="entry name" value="Superoxide dismutase, copper/zinc binding domain"/>
    <property type="match status" value="1"/>
</dbReference>
<evidence type="ECO:0000313" key="3">
    <source>
        <dbReference type="EMBL" id="MES1922110.1"/>
    </source>
</evidence>
<dbReference type="Pfam" id="PF00080">
    <property type="entry name" value="Sod_Cu"/>
    <property type="match status" value="1"/>
</dbReference>
<dbReference type="EMBL" id="JBDODL010002232">
    <property type="protein sequence ID" value="MES1922110.1"/>
    <property type="molecule type" value="Genomic_DNA"/>
</dbReference>
<dbReference type="InterPro" id="IPR024134">
    <property type="entry name" value="SOD_Cu/Zn_/chaperone"/>
</dbReference>
<feature type="domain" description="Superoxide dismutase copper/zinc binding" evidence="2">
    <location>
        <begin position="14"/>
        <end position="98"/>
    </location>
</feature>
<sequence length="115" mass="12614">METLMSKYADKISDNEHYNPDENPHGCLSKSSRSGTRHLGDLGNIDVDSMGSARGLKKVWMDKPIDLIGRSMSISSNPDDCTTQPDGKSGDSIGFCTIGYYSGDVEMNNEDFDIK</sequence>
<dbReference type="PANTHER" id="PTHR10003">
    <property type="entry name" value="SUPEROXIDE DISMUTASE CU-ZN -RELATED"/>
    <property type="match status" value="1"/>
</dbReference>
<dbReference type="InterPro" id="IPR001424">
    <property type="entry name" value="SOD_Cu_Zn_dom"/>
</dbReference>
<comment type="caution">
    <text evidence="3">The sequence shown here is derived from an EMBL/GenBank/DDBJ whole genome shotgun (WGS) entry which is preliminary data.</text>
</comment>
<dbReference type="InterPro" id="IPR036423">
    <property type="entry name" value="SOD-like_Cu/Zn_dom_sf"/>
</dbReference>
<gene>
    <name evidence="3" type="ORF">MHBO_003625</name>
</gene>
<dbReference type="Proteomes" id="UP001439008">
    <property type="component" value="Unassembled WGS sequence"/>
</dbReference>
<organism evidence="3 4">
    <name type="scientific">Bonamia ostreae</name>
    <dbReference type="NCBI Taxonomy" id="126728"/>
    <lineage>
        <taxon>Eukaryota</taxon>
        <taxon>Sar</taxon>
        <taxon>Rhizaria</taxon>
        <taxon>Endomyxa</taxon>
        <taxon>Ascetosporea</taxon>
        <taxon>Haplosporida</taxon>
        <taxon>Bonamia</taxon>
    </lineage>
</organism>
<proteinExistence type="predicted"/>